<dbReference type="GO" id="GO:0016757">
    <property type="term" value="F:glycosyltransferase activity"/>
    <property type="evidence" value="ECO:0007669"/>
    <property type="project" value="UniProtKB-KW"/>
</dbReference>
<evidence type="ECO:0000256" key="3">
    <source>
        <dbReference type="ARBA" id="ARBA00022676"/>
    </source>
</evidence>
<dbReference type="EMBL" id="LFYR01001898">
    <property type="protein sequence ID" value="KMZ58715.1"/>
    <property type="molecule type" value="Genomic_DNA"/>
</dbReference>
<keyword evidence="3" id="KW-0328">Glycosyltransferase</keyword>
<comment type="subcellular location">
    <subcellularLocation>
        <location evidence="1">Golgi apparatus membrane</location>
        <topology evidence="1">Single-pass type II membrane protein</topology>
    </subcellularLocation>
</comment>
<accession>A0A0K9NRW5</accession>
<reference evidence="8" key="1">
    <citation type="journal article" date="2016" name="Nature">
        <title>The genome of the seagrass Zostera marina reveals angiosperm adaptation to the sea.</title>
        <authorList>
            <person name="Olsen J.L."/>
            <person name="Rouze P."/>
            <person name="Verhelst B."/>
            <person name="Lin Y.-C."/>
            <person name="Bayer T."/>
            <person name="Collen J."/>
            <person name="Dattolo E."/>
            <person name="De Paoli E."/>
            <person name="Dittami S."/>
            <person name="Maumus F."/>
            <person name="Michel G."/>
            <person name="Kersting A."/>
            <person name="Lauritano C."/>
            <person name="Lohaus R."/>
            <person name="Toepel M."/>
            <person name="Tonon T."/>
            <person name="Vanneste K."/>
            <person name="Amirebrahimi M."/>
            <person name="Brakel J."/>
            <person name="Bostroem C."/>
            <person name="Chovatia M."/>
            <person name="Grimwood J."/>
            <person name="Jenkins J.W."/>
            <person name="Jueterbock A."/>
            <person name="Mraz A."/>
            <person name="Stam W.T."/>
            <person name="Tice H."/>
            <person name="Bornberg-Bauer E."/>
            <person name="Green P.J."/>
            <person name="Pearson G.A."/>
            <person name="Procaccini G."/>
            <person name="Duarte C.M."/>
            <person name="Schmutz J."/>
            <person name="Reusch T.B.H."/>
            <person name="Van de Peer Y."/>
        </authorList>
    </citation>
    <scope>NUCLEOTIDE SEQUENCE [LARGE SCALE GENOMIC DNA]</scope>
    <source>
        <strain evidence="8">cv. Finnish</strain>
    </source>
</reference>
<evidence type="ECO:0000256" key="1">
    <source>
        <dbReference type="ARBA" id="ARBA00004323"/>
    </source>
</evidence>
<keyword evidence="4" id="KW-0812">Transmembrane</keyword>
<gene>
    <name evidence="7" type="ORF">ZOSMA_74G00560</name>
</gene>
<keyword evidence="4" id="KW-0735">Signal-anchor</keyword>
<proteinExistence type="inferred from homology"/>
<evidence type="ECO:0000313" key="8">
    <source>
        <dbReference type="Proteomes" id="UP000036987"/>
    </source>
</evidence>
<evidence type="ECO:0000259" key="6">
    <source>
        <dbReference type="Pfam" id="PF03016"/>
    </source>
</evidence>
<keyword evidence="3" id="KW-0808">Transferase</keyword>
<comment type="similarity">
    <text evidence="2">Belongs to the glycosyltransferase 47 family.</text>
</comment>
<organism evidence="7 8">
    <name type="scientific">Zostera marina</name>
    <name type="common">Eelgrass</name>
    <dbReference type="NCBI Taxonomy" id="29655"/>
    <lineage>
        <taxon>Eukaryota</taxon>
        <taxon>Viridiplantae</taxon>
        <taxon>Streptophyta</taxon>
        <taxon>Embryophyta</taxon>
        <taxon>Tracheophyta</taxon>
        <taxon>Spermatophyta</taxon>
        <taxon>Magnoliopsida</taxon>
        <taxon>Liliopsida</taxon>
        <taxon>Zosteraceae</taxon>
        <taxon>Zostera</taxon>
    </lineage>
</organism>
<dbReference type="InterPro" id="IPR040911">
    <property type="entry name" value="Exostosin_GT47"/>
</dbReference>
<evidence type="ECO:0000313" key="7">
    <source>
        <dbReference type="EMBL" id="KMZ58715.1"/>
    </source>
</evidence>
<dbReference type="InterPro" id="IPR004263">
    <property type="entry name" value="Exostosin"/>
</dbReference>
<dbReference type="PANTHER" id="PTHR11062">
    <property type="entry name" value="EXOSTOSIN HEPARAN SULFATE GLYCOSYLTRANSFERASE -RELATED"/>
    <property type="match status" value="1"/>
</dbReference>
<keyword evidence="8" id="KW-1185">Reference proteome</keyword>
<evidence type="ECO:0000256" key="4">
    <source>
        <dbReference type="ARBA" id="ARBA00022968"/>
    </source>
</evidence>
<protein>
    <recommendedName>
        <fullName evidence="6">Exostosin GT47 domain-containing protein</fullName>
    </recommendedName>
</protein>
<dbReference type="STRING" id="29655.A0A0K9NRW5"/>
<evidence type="ECO:0000256" key="2">
    <source>
        <dbReference type="ARBA" id="ARBA00010271"/>
    </source>
</evidence>
<dbReference type="AlphaFoldDB" id="A0A0K9NRW5"/>
<dbReference type="OrthoDB" id="1924787at2759"/>
<dbReference type="Proteomes" id="UP000036987">
    <property type="component" value="Unassembled WGS sequence"/>
</dbReference>
<name>A0A0K9NRW5_ZOSMR</name>
<sequence length="106" mass="11942">MLATCSIACTVQSDWLLWSIGMVETETSKFMSTSLPPDMSYEDMMRKSKFCICPSGYEVACPRVVETIYFECVLVVISNNSSLPFGDVQELTQSGLLDDDFLHLFF</sequence>
<comment type="caution">
    <text evidence="7">The sequence shown here is derived from an EMBL/GenBank/DDBJ whole genome shotgun (WGS) entry which is preliminary data.</text>
</comment>
<keyword evidence="5" id="KW-0333">Golgi apparatus</keyword>
<evidence type="ECO:0000256" key="5">
    <source>
        <dbReference type="ARBA" id="ARBA00023034"/>
    </source>
</evidence>
<dbReference type="GO" id="GO:0000139">
    <property type="term" value="C:Golgi membrane"/>
    <property type="evidence" value="ECO:0007669"/>
    <property type="project" value="UniProtKB-SubCell"/>
</dbReference>
<dbReference type="PANTHER" id="PTHR11062:SF392">
    <property type="entry name" value="EXOSTOSIN GT47 DOMAIN-CONTAINING PROTEIN"/>
    <property type="match status" value="1"/>
</dbReference>
<dbReference type="Pfam" id="PF03016">
    <property type="entry name" value="Exostosin_GT47"/>
    <property type="match status" value="1"/>
</dbReference>
<feature type="domain" description="Exostosin GT47" evidence="6">
    <location>
        <begin position="36"/>
        <end position="88"/>
    </location>
</feature>